<gene>
    <name evidence="1" type="ORF">BN381_210035</name>
</gene>
<dbReference type="EMBL" id="CANL01000014">
    <property type="protein sequence ID" value="CCM63345.1"/>
    <property type="molecule type" value="Genomic_DNA"/>
</dbReference>
<keyword evidence="2" id="KW-1185">Reference proteome</keyword>
<dbReference type="AlphaFoldDB" id="R4YYF9"/>
<evidence type="ECO:0008006" key="3">
    <source>
        <dbReference type="Google" id="ProtNLM"/>
    </source>
</evidence>
<comment type="caution">
    <text evidence="1">The sequence shown here is derived from an EMBL/GenBank/DDBJ whole genome shotgun (WGS) entry which is preliminary data.</text>
</comment>
<reference evidence="1 2" key="1">
    <citation type="journal article" date="2013" name="ISME J.">
        <title>Metabolic model for the filamentous 'Candidatus Microthrix parvicella' based on genomic and metagenomic analyses.</title>
        <authorList>
            <person name="Jon McIlroy S."/>
            <person name="Kristiansen R."/>
            <person name="Albertsen M."/>
            <person name="Michael Karst S."/>
            <person name="Rossetti S."/>
            <person name="Lund Nielsen J."/>
            <person name="Tandoi V."/>
            <person name="James Seviour R."/>
            <person name="Nielsen P.H."/>
        </authorList>
    </citation>
    <scope>NUCLEOTIDE SEQUENCE [LARGE SCALE GENOMIC DNA]</scope>
    <source>
        <strain evidence="1 2">RN1</strain>
    </source>
</reference>
<dbReference type="OrthoDB" id="1779644at2"/>
<dbReference type="Proteomes" id="UP000018291">
    <property type="component" value="Unassembled WGS sequence"/>
</dbReference>
<accession>R4YYF9</accession>
<dbReference type="RefSeq" id="WP_012225809.1">
    <property type="nucleotide sequence ID" value="NZ_HG422565.1"/>
</dbReference>
<dbReference type="InterPro" id="IPR046288">
    <property type="entry name" value="DUF6325"/>
</dbReference>
<protein>
    <recommendedName>
        <fullName evidence="3">DUF1269 domain-containing protein</fullName>
    </recommendedName>
</protein>
<dbReference type="STRING" id="1229780.BN381_210035"/>
<sequence>MTNTNTHAPIDFLLIEFPLAADASSMAAALSDLVDQGTIVLFDIALVYKAGEADFGRRDLTADTTLAAFVGAQSGLFDDEDISQAIGAMEAGTQALMVAYENSWAIPFVAAALDADGQVIAGGRIPASVVNEALDATESQS</sequence>
<dbReference type="HOGENOM" id="CLU_117572_0_0_11"/>
<dbReference type="Pfam" id="PF19850">
    <property type="entry name" value="DUF6325"/>
    <property type="match status" value="1"/>
</dbReference>
<proteinExistence type="predicted"/>
<name>R4YYF9_9ACTN</name>
<evidence type="ECO:0000313" key="2">
    <source>
        <dbReference type="Proteomes" id="UP000018291"/>
    </source>
</evidence>
<evidence type="ECO:0000313" key="1">
    <source>
        <dbReference type="EMBL" id="CCM63345.1"/>
    </source>
</evidence>
<organism evidence="1 2">
    <name type="scientific">Candidatus Neomicrothrix parvicella RN1</name>
    <dbReference type="NCBI Taxonomy" id="1229780"/>
    <lineage>
        <taxon>Bacteria</taxon>
        <taxon>Bacillati</taxon>
        <taxon>Actinomycetota</taxon>
        <taxon>Acidimicrobiia</taxon>
        <taxon>Acidimicrobiales</taxon>
        <taxon>Microthrixaceae</taxon>
        <taxon>Candidatus Neomicrothrix</taxon>
    </lineage>
</organism>